<keyword evidence="4" id="KW-0808">Transferase</keyword>
<dbReference type="PANTHER" id="PTHR34220">
    <property type="entry name" value="SENSOR HISTIDINE KINASE YPDA"/>
    <property type="match status" value="1"/>
</dbReference>
<evidence type="ECO:0000256" key="1">
    <source>
        <dbReference type="ARBA" id="ARBA00004651"/>
    </source>
</evidence>
<organism evidence="11 12">
    <name type="scientific">Paenibacillus glycinis</name>
    <dbReference type="NCBI Taxonomy" id="2697035"/>
    <lineage>
        <taxon>Bacteria</taxon>
        <taxon>Bacillati</taxon>
        <taxon>Bacillota</taxon>
        <taxon>Bacilli</taxon>
        <taxon>Bacillales</taxon>
        <taxon>Paenibacillaceae</taxon>
        <taxon>Paenibacillus</taxon>
    </lineage>
</organism>
<evidence type="ECO:0000259" key="10">
    <source>
        <dbReference type="PROSITE" id="PS50885"/>
    </source>
</evidence>
<gene>
    <name evidence="11" type="ORF">GT019_12505</name>
</gene>
<comment type="subcellular location">
    <subcellularLocation>
        <location evidence="1">Cell membrane</location>
        <topology evidence="1">Multi-pass membrane protein</topology>
    </subcellularLocation>
</comment>
<reference evidence="11 12" key="1">
    <citation type="submission" date="2020-01" db="EMBL/GenBank/DDBJ databases">
        <title>Paenibacillus soybeanensis sp. nov. isolated from the nodules of soybean (Glycine max(L.) Merr).</title>
        <authorList>
            <person name="Wang H."/>
        </authorList>
    </citation>
    <scope>NUCLEOTIDE SEQUENCE [LARGE SCALE GENOMIC DNA]</scope>
    <source>
        <strain evidence="11 12">T1</strain>
    </source>
</reference>
<dbReference type="InterPro" id="IPR010559">
    <property type="entry name" value="Sig_transdc_His_kin_internal"/>
</dbReference>
<dbReference type="InterPro" id="IPR050640">
    <property type="entry name" value="Bact_2-comp_sensor_kinase"/>
</dbReference>
<protein>
    <submittedName>
        <fullName evidence="11">HAMP domain-containing protein</fullName>
    </submittedName>
</protein>
<dbReference type="SUPFAM" id="SSF158472">
    <property type="entry name" value="HAMP domain-like"/>
    <property type="match status" value="1"/>
</dbReference>
<dbReference type="InterPro" id="IPR036890">
    <property type="entry name" value="HATPase_C_sf"/>
</dbReference>
<keyword evidence="8 9" id="KW-0472">Membrane</keyword>
<evidence type="ECO:0000256" key="8">
    <source>
        <dbReference type="ARBA" id="ARBA00023136"/>
    </source>
</evidence>
<dbReference type="EMBL" id="JAAAMV010000008">
    <property type="protein sequence ID" value="NBD24696.1"/>
    <property type="molecule type" value="Genomic_DNA"/>
</dbReference>
<feature type="transmembrane region" description="Helical" evidence="9">
    <location>
        <begin position="305"/>
        <end position="325"/>
    </location>
</feature>
<evidence type="ECO:0000256" key="2">
    <source>
        <dbReference type="ARBA" id="ARBA00022475"/>
    </source>
</evidence>
<dbReference type="PANTHER" id="PTHR34220:SF7">
    <property type="entry name" value="SENSOR HISTIDINE KINASE YPDA"/>
    <property type="match status" value="1"/>
</dbReference>
<dbReference type="Pfam" id="PF06580">
    <property type="entry name" value="His_kinase"/>
    <property type="match status" value="1"/>
</dbReference>
<evidence type="ECO:0000313" key="11">
    <source>
        <dbReference type="EMBL" id="NBD24696.1"/>
    </source>
</evidence>
<dbReference type="Pfam" id="PF00672">
    <property type="entry name" value="HAMP"/>
    <property type="match status" value="1"/>
</dbReference>
<feature type="domain" description="HAMP" evidence="10">
    <location>
        <begin position="327"/>
        <end position="379"/>
    </location>
</feature>
<dbReference type="SUPFAM" id="SSF55874">
    <property type="entry name" value="ATPase domain of HSP90 chaperone/DNA topoisomerase II/histidine kinase"/>
    <property type="match status" value="1"/>
</dbReference>
<dbReference type="SMART" id="SM00387">
    <property type="entry name" value="HATPase_c"/>
    <property type="match status" value="1"/>
</dbReference>
<evidence type="ECO:0000256" key="7">
    <source>
        <dbReference type="ARBA" id="ARBA00022989"/>
    </source>
</evidence>
<dbReference type="SMART" id="SM00304">
    <property type="entry name" value="HAMP"/>
    <property type="match status" value="1"/>
</dbReference>
<dbReference type="PROSITE" id="PS50885">
    <property type="entry name" value="HAMP"/>
    <property type="match status" value="1"/>
</dbReference>
<dbReference type="Proteomes" id="UP000665561">
    <property type="component" value="Unassembled WGS sequence"/>
</dbReference>
<evidence type="ECO:0000313" key="12">
    <source>
        <dbReference type="Proteomes" id="UP000665561"/>
    </source>
</evidence>
<comment type="caution">
    <text evidence="11">The sequence shown here is derived from an EMBL/GenBank/DDBJ whole genome shotgun (WGS) entry which is preliminary data.</text>
</comment>
<accession>A0ABW9XQ68</accession>
<dbReference type="Gene3D" id="3.30.565.10">
    <property type="entry name" value="Histidine kinase-like ATPase, C-terminal domain"/>
    <property type="match status" value="1"/>
</dbReference>
<dbReference type="CDD" id="cd06225">
    <property type="entry name" value="HAMP"/>
    <property type="match status" value="1"/>
</dbReference>
<evidence type="ECO:0000256" key="9">
    <source>
        <dbReference type="SAM" id="Phobius"/>
    </source>
</evidence>
<evidence type="ECO:0000256" key="4">
    <source>
        <dbReference type="ARBA" id="ARBA00022679"/>
    </source>
</evidence>
<keyword evidence="12" id="KW-1185">Reference proteome</keyword>
<sequence>MDKLPRWKDYLLKTKLFLAFSAASLFIVALTCLIFYHRNVSDFRTQTVALSDTITRQYSRTFELYVQDIEKLSVSIIGDPVIQQSLIDHYKSTDDVEQNQIELQVNNRLFTHLQPRPQLQSIYIFSLDDFAYYVSKANGPKTSFNLQDESWYADRDAVVRNKFLLLPVAEEETGGGRKAQVISFVRNINRIPFREITAYMKININVNIFKNMFVNSDSNEVERNMRVFIATDDGSIVYDGRSELTGRMDAGLAMSAFRQPGRSGDLVWQGRHYLYTLEKSTYTKWNTVILIPNEFLLSKQKKAQYILLLVGMLAMLLIAAVSYLLSHQITLPLRSMMTKMARVELGDLSQRMTVEGRDEIGRLSRICNNMLDSITRLISEVYESKLAEKSAQLSALQAQINPHFLYNTLNIMKSISRIRGIEEVAEMSESLAELFQYSMKNLQHPVPLRDELDHIRNYMNIQQHRFSNRFELFMAVPDELLDASVLKLTIQPLVENAVIHGLGKVRAGGCIAIRASRRGPSLIVEVSDNGAGMDGNRLHELRYALRHPGRPDDRREEAHGIGLRNIGQRIQLLYGEDCGIELAGNPGGGLTVRLVFPYRRHDLEEGAKNDEYLPRRG</sequence>
<evidence type="ECO:0000256" key="6">
    <source>
        <dbReference type="ARBA" id="ARBA00022777"/>
    </source>
</evidence>
<keyword evidence="2" id="KW-1003">Cell membrane</keyword>
<keyword evidence="3" id="KW-0597">Phosphoprotein</keyword>
<evidence type="ECO:0000256" key="3">
    <source>
        <dbReference type="ARBA" id="ARBA00022553"/>
    </source>
</evidence>
<dbReference type="InterPro" id="IPR003594">
    <property type="entry name" value="HATPase_dom"/>
</dbReference>
<keyword evidence="7 9" id="KW-1133">Transmembrane helix</keyword>
<dbReference type="Pfam" id="PF02518">
    <property type="entry name" value="HATPase_c"/>
    <property type="match status" value="1"/>
</dbReference>
<proteinExistence type="predicted"/>
<name>A0ABW9XQ68_9BACL</name>
<keyword evidence="5 9" id="KW-0812">Transmembrane</keyword>
<dbReference type="Gene3D" id="6.10.340.10">
    <property type="match status" value="1"/>
</dbReference>
<dbReference type="RefSeq" id="WP_161743513.1">
    <property type="nucleotide sequence ID" value="NZ_JAAAMV010000008.1"/>
</dbReference>
<dbReference type="InterPro" id="IPR003660">
    <property type="entry name" value="HAMP_dom"/>
</dbReference>
<dbReference type="InterPro" id="IPR033479">
    <property type="entry name" value="dCache_1"/>
</dbReference>
<dbReference type="Pfam" id="PF02743">
    <property type="entry name" value="dCache_1"/>
    <property type="match status" value="1"/>
</dbReference>
<evidence type="ECO:0000256" key="5">
    <source>
        <dbReference type="ARBA" id="ARBA00022692"/>
    </source>
</evidence>
<feature type="transmembrane region" description="Helical" evidence="9">
    <location>
        <begin position="16"/>
        <end position="36"/>
    </location>
</feature>
<keyword evidence="6" id="KW-0418">Kinase</keyword>